<dbReference type="AlphaFoldDB" id="K1Q2H1"/>
<dbReference type="PANTHER" id="PTHR10044">
    <property type="entry name" value="INHIBITOR OF APOPTOSIS"/>
    <property type="match status" value="1"/>
</dbReference>
<dbReference type="SMART" id="SM00238">
    <property type="entry name" value="BIR"/>
    <property type="match status" value="1"/>
</dbReference>
<dbReference type="InterPro" id="IPR050784">
    <property type="entry name" value="IAP"/>
</dbReference>
<sequence>MRNVVETDSCPRIHRPVLASPAKFVLRHPDVLSNKKDSEAFTTRQTTIKNIPPPPTTTTQPHFWQYPEYHTFASRIASFQEWPKYLKGPSRKDLARAGFIYTRTGDCVTCFCCGMSLKNWEPVDDAYQEHIRWSRYCQYAQMVTDGKL</sequence>
<dbReference type="GO" id="GO:0005634">
    <property type="term" value="C:nucleus"/>
    <property type="evidence" value="ECO:0007669"/>
    <property type="project" value="TreeGrafter"/>
</dbReference>
<gene>
    <name evidence="1" type="ORF">CGI_10017243</name>
</gene>
<dbReference type="Gene3D" id="1.10.1170.10">
    <property type="entry name" value="Inhibitor Of Apoptosis Protein (2mihbC-IAP-1), Chain A"/>
    <property type="match status" value="1"/>
</dbReference>
<dbReference type="GO" id="GO:0005737">
    <property type="term" value="C:cytoplasm"/>
    <property type="evidence" value="ECO:0007669"/>
    <property type="project" value="TreeGrafter"/>
</dbReference>
<dbReference type="PROSITE" id="PS50143">
    <property type="entry name" value="BIR_REPEAT_2"/>
    <property type="match status" value="1"/>
</dbReference>
<dbReference type="HOGENOM" id="CLU_147593_0_0_1"/>
<reference evidence="1" key="1">
    <citation type="journal article" date="2012" name="Nature">
        <title>The oyster genome reveals stress adaptation and complexity of shell formation.</title>
        <authorList>
            <person name="Zhang G."/>
            <person name="Fang X."/>
            <person name="Guo X."/>
            <person name="Li L."/>
            <person name="Luo R."/>
            <person name="Xu F."/>
            <person name="Yang P."/>
            <person name="Zhang L."/>
            <person name="Wang X."/>
            <person name="Qi H."/>
            <person name="Xiong Z."/>
            <person name="Que H."/>
            <person name="Xie Y."/>
            <person name="Holland P.W."/>
            <person name="Paps J."/>
            <person name="Zhu Y."/>
            <person name="Wu F."/>
            <person name="Chen Y."/>
            <person name="Wang J."/>
            <person name="Peng C."/>
            <person name="Meng J."/>
            <person name="Yang L."/>
            <person name="Liu J."/>
            <person name="Wen B."/>
            <person name="Zhang N."/>
            <person name="Huang Z."/>
            <person name="Zhu Q."/>
            <person name="Feng Y."/>
            <person name="Mount A."/>
            <person name="Hedgecock D."/>
            <person name="Xu Z."/>
            <person name="Liu Y."/>
            <person name="Domazet-Loso T."/>
            <person name="Du Y."/>
            <person name="Sun X."/>
            <person name="Zhang S."/>
            <person name="Liu B."/>
            <person name="Cheng P."/>
            <person name="Jiang X."/>
            <person name="Li J."/>
            <person name="Fan D."/>
            <person name="Wang W."/>
            <person name="Fu W."/>
            <person name="Wang T."/>
            <person name="Wang B."/>
            <person name="Zhang J."/>
            <person name="Peng Z."/>
            <person name="Li Y."/>
            <person name="Li N."/>
            <person name="Wang J."/>
            <person name="Chen M."/>
            <person name="He Y."/>
            <person name="Tan F."/>
            <person name="Song X."/>
            <person name="Zheng Q."/>
            <person name="Huang R."/>
            <person name="Yang H."/>
            <person name="Du X."/>
            <person name="Chen L."/>
            <person name="Yang M."/>
            <person name="Gaffney P.M."/>
            <person name="Wang S."/>
            <person name="Luo L."/>
            <person name="She Z."/>
            <person name="Ming Y."/>
            <person name="Huang W."/>
            <person name="Zhang S."/>
            <person name="Huang B."/>
            <person name="Zhang Y."/>
            <person name="Qu T."/>
            <person name="Ni P."/>
            <person name="Miao G."/>
            <person name="Wang J."/>
            <person name="Wang Q."/>
            <person name="Steinberg C.E."/>
            <person name="Wang H."/>
            <person name="Li N."/>
            <person name="Qian L."/>
            <person name="Zhang G."/>
            <person name="Li Y."/>
            <person name="Yang H."/>
            <person name="Liu X."/>
            <person name="Wang J."/>
            <person name="Yin Y."/>
            <person name="Wang J."/>
        </authorList>
    </citation>
    <scope>NUCLEOTIDE SEQUENCE [LARGE SCALE GENOMIC DNA]</scope>
    <source>
        <strain evidence="1">05x7-T-G4-1.051#20</strain>
    </source>
</reference>
<proteinExistence type="predicted"/>
<dbReference type="InParanoid" id="K1Q2H1"/>
<dbReference type="Pfam" id="PF00653">
    <property type="entry name" value="BIR"/>
    <property type="match status" value="1"/>
</dbReference>
<accession>K1Q2H1</accession>
<dbReference type="CDD" id="cd00022">
    <property type="entry name" value="BIR"/>
    <property type="match status" value="1"/>
</dbReference>
<organism evidence="1">
    <name type="scientific">Magallana gigas</name>
    <name type="common">Pacific oyster</name>
    <name type="synonym">Crassostrea gigas</name>
    <dbReference type="NCBI Taxonomy" id="29159"/>
    <lineage>
        <taxon>Eukaryota</taxon>
        <taxon>Metazoa</taxon>
        <taxon>Spiralia</taxon>
        <taxon>Lophotrochozoa</taxon>
        <taxon>Mollusca</taxon>
        <taxon>Bivalvia</taxon>
        <taxon>Autobranchia</taxon>
        <taxon>Pteriomorphia</taxon>
        <taxon>Ostreida</taxon>
        <taxon>Ostreoidea</taxon>
        <taxon>Ostreidae</taxon>
        <taxon>Magallana</taxon>
    </lineage>
</organism>
<dbReference type="EMBL" id="JH816163">
    <property type="protein sequence ID" value="EKC30567.1"/>
    <property type="molecule type" value="Genomic_DNA"/>
</dbReference>
<dbReference type="PANTHER" id="PTHR10044:SF139">
    <property type="entry name" value="DEATH-ASSOCIATED INHIBITOR OF APOPTOSIS 2"/>
    <property type="match status" value="1"/>
</dbReference>
<dbReference type="SUPFAM" id="SSF57924">
    <property type="entry name" value="Inhibitor of apoptosis (IAP) repeat"/>
    <property type="match status" value="1"/>
</dbReference>
<dbReference type="InterPro" id="IPR001370">
    <property type="entry name" value="BIR_rpt"/>
</dbReference>
<evidence type="ECO:0000313" key="1">
    <source>
        <dbReference type="EMBL" id="EKC30567.1"/>
    </source>
</evidence>
<protein>
    <submittedName>
        <fullName evidence="1">Baculoviral IAP repeat-containing protein 1f</fullName>
    </submittedName>
</protein>
<name>K1Q2H1_MAGGI</name>